<keyword evidence="1" id="KW-1133">Transmembrane helix</keyword>
<feature type="transmembrane region" description="Helical" evidence="1">
    <location>
        <begin position="25"/>
        <end position="44"/>
    </location>
</feature>
<feature type="transmembrane region" description="Helical" evidence="1">
    <location>
        <begin position="50"/>
        <end position="70"/>
    </location>
</feature>
<keyword evidence="1" id="KW-0472">Membrane</keyword>
<keyword evidence="1" id="KW-0812">Transmembrane</keyword>
<dbReference type="AlphaFoldDB" id="A0A1G9UDX0"/>
<dbReference type="Proteomes" id="UP000198901">
    <property type="component" value="Unassembled WGS sequence"/>
</dbReference>
<sequence>MTDKTIRWEGSELILTPNYCHTRQVIYILMIGFLFLCLSAFLAACYQDYWQLPLAISISLILPGILYTFFNTNKQIHISGDGVLYMSFSGCFKHEILSKKDIQIVQNILNGKPYMAIVAKTNPYGVSYQVSPFLTNEKRTALYYEQIAPAIAQQLNGNL</sequence>
<evidence type="ECO:0000313" key="3">
    <source>
        <dbReference type="Proteomes" id="UP000198901"/>
    </source>
</evidence>
<organism evidence="2 3">
    <name type="scientific">Siphonobacter aquaeclarae</name>
    <dbReference type="NCBI Taxonomy" id="563176"/>
    <lineage>
        <taxon>Bacteria</taxon>
        <taxon>Pseudomonadati</taxon>
        <taxon>Bacteroidota</taxon>
        <taxon>Cytophagia</taxon>
        <taxon>Cytophagales</taxon>
        <taxon>Cytophagaceae</taxon>
        <taxon>Siphonobacter</taxon>
    </lineage>
</organism>
<reference evidence="2 3" key="1">
    <citation type="submission" date="2016-10" db="EMBL/GenBank/DDBJ databases">
        <authorList>
            <person name="de Groot N.N."/>
        </authorList>
    </citation>
    <scope>NUCLEOTIDE SEQUENCE [LARGE SCALE GENOMIC DNA]</scope>
    <source>
        <strain evidence="2 3">DSM 21668</strain>
    </source>
</reference>
<proteinExistence type="predicted"/>
<gene>
    <name evidence="2" type="ORF">SAMN04488090_3782</name>
</gene>
<protein>
    <recommendedName>
        <fullName evidence="4">PH domain-containing protein</fullName>
    </recommendedName>
</protein>
<name>A0A1G9UDX0_9BACT</name>
<evidence type="ECO:0008006" key="4">
    <source>
        <dbReference type="Google" id="ProtNLM"/>
    </source>
</evidence>
<keyword evidence="3" id="KW-1185">Reference proteome</keyword>
<accession>A0A1G9UDX0</accession>
<dbReference type="EMBL" id="FNGS01000007">
    <property type="protein sequence ID" value="SDM58120.1"/>
    <property type="molecule type" value="Genomic_DNA"/>
</dbReference>
<evidence type="ECO:0000313" key="2">
    <source>
        <dbReference type="EMBL" id="SDM58120.1"/>
    </source>
</evidence>
<evidence type="ECO:0000256" key="1">
    <source>
        <dbReference type="SAM" id="Phobius"/>
    </source>
</evidence>